<dbReference type="InterPro" id="IPR051482">
    <property type="entry name" value="Cholesterol_transport"/>
</dbReference>
<dbReference type="SMART" id="SM00568">
    <property type="entry name" value="GRAM"/>
    <property type="match status" value="1"/>
</dbReference>
<dbReference type="CDD" id="cd13220">
    <property type="entry name" value="PH-GRAM_GRAMDC"/>
    <property type="match status" value="1"/>
</dbReference>
<dbReference type="PANTHER" id="PTHR23319:SF13">
    <property type="entry name" value="GRAM DOMAIN-CONTAINING PROTEIN"/>
    <property type="match status" value="1"/>
</dbReference>
<dbReference type="GO" id="GO:0005886">
    <property type="term" value="C:plasma membrane"/>
    <property type="evidence" value="ECO:0007669"/>
    <property type="project" value="TreeGrafter"/>
</dbReference>
<dbReference type="Pfam" id="PF02893">
    <property type="entry name" value="GRAM"/>
    <property type="match status" value="1"/>
</dbReference>
<gene>
    <name evidence="5" type="primary">LOC119637209</name>
</gene>
<dbReference type="AlphaFoldDB" id="A0A9C5YWJ2"/>
<keyword evidence="2" id="KW-0472">Membrane</keyword>
<evidence type="ECO:0000313" key="4">
    <source>
        <dbReference type="Proteomes" id="UP000092443"/>
    </source>
</evidence>
<feature type="compositionally biased region" description="Low complexity" evidence="1">
    <location>
        <begin position="387"/>
        <end position="405"/>
    </location>
</feature>
<dbReference type="GO" id="GO:0032934">
    <property type="term" value="F:sterol binding"/>
    <property type="evidence" value="ECO:0007669"/>
    <property type="project" value="TreeGrafter"/>
</dbReference>
<keyword evidence="2" id="KW-1133">Transmembrane helix</keyword>
<feature type="region of interest" description="Disordered" evidence="1">
    <location>
        <begin position="731"/>
        <end position="756"/>
    </location>
</feature>
<dbReference type="InterPro" id="IPR004182">
    <property type="entry name" value="GRAM"/>
</dbReference>
<dbReference type="GeneID" id="119637209"/>
<feature type="transmembrane region" description="Helical" evidence="2">
    <location>
        <begin position="784"/>
        <end position="807"/>
    </location>
</feature>
<feature type="compositionally biased region" description="Basic and acidic residues" evidence="1">
    <location>
        <begin position="436"/>
        <end position="446"/>
    </location>
</feature>
<feature type="region of interest" description="Disordered" evidence="1">
    <location>
        <begin position="583"/>
        <end position="608"/>
    </location>
</feature>
<dbReference type="GO" id="GO:0140268">
    <property type="term" value="C:endoplasmic reticulum-plasma membrane contact site"/>
    <property type="evidence" value="ECO:0007669"/>
    <property type="project" value="TreeGrafter"/>
</dbReference>
<proteinExistence type="predicted"/>
<dbReference type="Proteomes" id="UP000092443">
    <property type="component" value="Unplaced"/>
</dbReference>
<reference evidence="5" key="1">
    <citation type="submission" date="2025-08" db="UniProtKB">
        <authorList>
            <consortium name="RefSeq"/>
        </authorList>
    </citation>
    <scope>IDENTIFICATION</scope>
    <source>
        <tissue evidence="5">Whole body pupa</tissue>
    </source>
</reference>
<dbReference type="GO" id="GO:0120015">
    <property type="term" value="F:sterol transfer activity"/>
    <property type="evidence" value="ECO:0007669"/>
    <property type="project" value="TreeGrafter"/>
</dbReference>
<evidence type="ECO:0000259" key="3">
    <source>
        <dbReference type="SMART" id="SM00568"/>
    </source>
</evidence>
<sequence>MARKRKFFKISDKPEINCSKSQTSNSTQFEEQHQQQQQVTETLRQSSGGIVYQANDPMDFHFTKIPKNSSKLFFIKTYRLLDNREHQRHERQSHCEEKGHRIQKSSNMKTDFVHKSTIIMEVEDKTQTLSNNSSTLSMACGMKRESFLRHSLQTLRRSFTSKKSLKPIDENCAAKHPIPLPSQSPILNQSHIPNLYISTTTLASGLVITLNSNLNAKNDHSLKTSEKTVVKKRASVCNNYPIAVTDTSFCTGDAVMAISENNENNCHLNRSTSSVSTIEQNFPNSTIVATTTPITSLHNHAGTQSVLCLSAFEKDLRIQPVHKPQQSHQHRNKRLFQQQLSTPIEGVITNSPASASGAGDYSSARSLKHNNNSTRLGQLVNVPSEVSLRSISPSRRSASSNSSSTAKHEHSSTAATAATGSSAAAAVSTSSSTTPPEKEKKRKEVSSSRVKKFHRHFSQVSKDEKLINYFSCALVSDILLQGHLYITDKHFAFYSNVFGYVTKVVIPTSSVTKISKEKTAKIIPNAVGVATADERHVFGSFISREAAFRLMCSVCPPLAPAVALLPKDPASIEISEEYSIEDDSSCSVSGNESPAQTNENGCNVNSMAAHKDSSQTLLRHTITNSNLSIVESSAQQRHSDIPLNAKTAVFSASSANLHTHIAGSRISAPIVANLAKTTSNVGGGVGSSASNKNKSSLTFSQPTACTASLTVLPSSSTAEANVTFIAGTASTTTSATSTPTPSTSSSPTTVQAKPSTSIQKALQTLRTFTKTTMLRIRYPRELHVVYMGVMLTLVLTVFTIFLLYRILDIEAKTSIYRLPNEFNWRSGNDDDIFAEALRFQNELEHKSTEEAQNILRANLEQIAKVRRSLETLSMLIHDRGSTFDSHHHYVNRDDSN</sequence>
<dbReference type="GO" id="GO:0032366">
    <property type="term" value="P:intracellular sterol transport"/>
    <property type="evidence" value="ECO:0007669"/>
    <property type="project" value="TreeGrafter"/>
</dbReference>
<accession>A0A9C5YWJ2</accession>
<evidence type="ECO:0000256" key="1">
    <source>
        <dbReference type="SAM" id="MobiDB-lite"/>
    </source>
</evidence>
<feature type="compositionally biased region" description="Polar residues" evidence="1">
    <location>
        <begin position="588"/>
        <end position="606"/>
    </location>
</feature>
<feature type="domain" description="GRAM" evidence="3">
    <location>
        <begin position="451"/>
        <end position="518"/>
    </location>
</feature>
<feature type="region of interest" description="Disordered" evidence="1">
    <location>
        <begin position="347"/>
        <end position="448"/>
    </location>
</feature>
<keyword evidence="2" id="KW-0812">Transmembrane</keyword>
<keyword evidence="4" id="KW-1185">Reference proteome</keyword>
<dbReference type="GO" id="GO:0005789">
    <property type="term" value="C:endoplasmic reticulum membrane"/>
    <property type="evidence" value="ECO:0007669"/>
    <property type="project" value="TreeGrafter"/>
</dbReference>
<evidence type="ECO:0000256" key="2">
    <source>
        <dbReference type="SAM" id="Phobius"/>
    </source>
</evidence>
<dbReference type="Gene3D" id="2.30.29.30">
    <property type="entry name" value="Pleckstrin-homology domain (PH domain)/Phosphotyrosine-binding domain (PTB)"/>
    <property type="match status" value="1"/>
</dbReference>
<dbReference type="InterPro" id="IPR011993">
    <property type="entry name" value="PH-like_dom_sf"/>
</dbReference>
<feature type="compositionally biased region" description="Low complexity" evidence="1">
    <location>
        <begin position="731"/>
        <end position="749"/>
    </location>
</feature>
<dbReference type="KEGG" id="gfs:119637209"/>
<organism evidence="4 5">
    <name type="scientific">Glossina fuscipes</name>
    <dbReference type="NCBI Taxonomy" id="7396"/>
    <lineage>
        <taxon>Eukaryota</taxon>
        <taxon>Metazoa</taxon>
        <taxon>Ecdysozoa</taxon>
        <taxon>Arthropoda</taxon>
        <taxon>Hexapoda</taxon>
        <taxon>Insecta</taxon>
        <taxon>Pterygota</taxon>
        <taxon>Neoptera</taxon>
        <taxon>Endopterygota</taxon>
        <taxon>Diptera</taxon>
        <taxon>Brachycera</taxon>
        <taxon>Muscomorpha</taxon>
        <taxon>Hippoboscoidea</taxon>
        <taxon>Glossinidae</taxon>
        <taxon>Glossina</taxon>
    </lineage>
</organism>
<name>A0A9C5YWJ2_9MUSC</name>
<dbReference type="RefSeq" id="XP_037888996.1">
    <property type="nucleotide sequence ID" value="XM_038033068.1"/>
</dbReference>
<dbReference type="PANTHER" id="PTHR23319">
    <property type="entry name" value="GRAM DOMAIN CONTAINING 1B, ISOFORM E"/>
    <property type="match status" value="1"/>
</dbReference>
<feature type="compositionally biased region" description="Low complexity" evidence="1">
    <location>
        <begin position="351"/>
        <end position="365"/>
    </location>
</feature>
<protein>
    <submittedName>
        <fullName evidence="5">Flocculation protein FLO11-like isoform X1</fullName>
    </submittedName>
</protein>
<evidence type="ECO:0000313" key="5">
    <source>
        <dbReference type="RefSeq" id="XP_037888996.1"/>
    </source>
</evidence>
<feature type="compositionally biased region" description="Low complexity" evidence="1">
    <location>
        <begin position="412"/>
        <end position="434"/>
    </location>
</feature>